<protein>
    <recommendedName>
        <fullName evidence="2">RNA 2',3'-cyclic phosphodiesterase</fullName>
        <shortName evidence="2">RNA 2',3'-CPDase</shortName>
        <ecNumber evidence="2">3.1.4.58</ecNumber>
    </recommendedName>
</protein>
<evidence type="ECO:0000313" key="4">
    <source>
        <dbReference type="EMBL" id="PWR72036.1"/>
    </source>
</evidence>
<dbReference type="GO" id="GO:0004113">
    <property type="term" value="F:2',3'-cyclic-nucleotide 3'-phosphodiesterase activity"/>
    <property type="evidence" value="ECO:0007669"/>
    <property type="project" value="InterPro"/>
</dbReference>
<comment type="similarity">
    <text evidence="2">Belongs to the 2H phosphoesterase superfamily. ThpR family.</text>
</comment>
<reference evidence="4 5" key="1">
    <citation type="submission" date="2018-05" db="EMBL/GenBank/DDBJ databases">
        <title>Draft genome of Methanospirillum lacunae Ki8-1.</title>
        <authorList>
            <person name="Dueholm M.S."/>
            <person name="Nielsen P.H."/>
            <person name="Bakmann L.F."/>
            <person name="Otzen D.E."/>
        </authorList>
    </citation>
    <scope>NUCLEOTIDE SEQUENCE [LARGE SCALE GENOMIC DNA]</scope>
    <source>
        <strain evidence="4 5">Ki8-1</strain>
    </source>
</reference>
<accession>A0A2V2N2T1</accession>
<dbReference type="PANTHER" id="PTHR35561">
    <property type="entry name" value="RNA 2',3'-CYCLIC PHOSPHODIESTERASE"/>
    <property type="match status" value="1"/>
</dbReference>
<feature type="domain" description="Phosphoesterase HXTX" evidence="3">
    <location>
        <begin position="18"/>
        <end position="99"/>
    </location>
</feature>
<feature type="short sequence motif" description="HXTX 2" evidence="2">
    <location>
        <begin position="134"/>
        <end position="137"/>
    </location>
</feature>
<dbReference type="EC" id="3.1.4.58" evidence="2"/>
<gene>
    <name evidence="4" type="primary">thpR</name>
    <name evidence="4" type="ORF">DK846_08585</name>
</gene>
<evidence type="ECO:0000259" key="3">
    <source>
        <dbReference type="Pfam" id="PF02834"/>
    </source>
</evidence>
<dbReference type="Proteomes" id="UP000245657">
    <property type="component" value="Unassembled WGS sequence"/>
</dbReference>
<sequence>MHNALRFLNIMVRLFIAIEIPEEIKSQYAEAQEMIRSSRARLTMVQPGDMHITLKFIGEVEGSRLPSIIAALQTVSGAPFILDLGSITLNSPRSPRVVWGDVHDPGACSTLPKTIEKTLEPLGIPVEGRRFRPHITLARIRQFHPDIFQEVAEISSSCTGSFSVDRFVLKKSELTPQGPMYSDLLEVGL</sequence>
<proteinExistence type="inferred from homology"/>
<dbReference type="EMBL" id="QGMY01000007">
    <property type="protein sequence ID" value="PWR72036.1"/>
    <property type="molecule type" value="Genomic_DNA"/>
</dbReference>
<feature type="domain" description="Phosphoesterase HXTX" evidence="3">
    <location>
        <begin position="113"/>
        <end position="181"/>
    </location>
</feature>
<comment type="caution">
    <text evidence="4">The sequence shown here is derived from an EMBL/GenBank/DDBJ whole genome shotgun (WGS) entry which is preliminary data.</text>
</comment>
<name>A0A2V2N2T1_9EURY</name>
<evidence type="ECO:0000313" key="5">
    <source>
        <dbReference type="Proteomes" id="UP000245657"/>
    </source>
</evidence>
<dbReference type="AlphaFoldDB" id="A0A2V2N2T1"/>
<dbReference type="InterPro" id="IPR009097">
    <property type="entry name" value="Cyclic_Pdiesterase"/>
</dbReference>
<evidence type="ECO:0000256" key="1">
    <source>
        <dbReference type="ARBA" id="ARBA00022801"/>
    </source>
</evidence>
<feature type="active site" description="Proton donor" evidence="2">
    <location>
        <position position="51"/>
    </location>
</feature>
<keyword evidence="1 2" id="KW-0378">Hydrolase</keyword>
<dbReference type="Pfam" id="PF02834">
    <property type="entry name" value="LigT_PEase"/>
    <property type="match status" value="2"/>
</dbReference>
<feature type="short sequence motif" description="HXTX 1" evidence="2">
    <location>
        <begin position="51"/>
        <end position="54"/>
    </location>
</feature>
<comment type="function">
    <text evidence="2">Hydrolyzes RNA 2',3'-cyclic phosphodiester to an RNA 2'-phosphomonoester.</text>
</comment>
<dbReference type="PANTHER" id="PTHR35561:SF1">
    <property type="entry name" value="RNA 2',3'-CYCLIC PHOSPHODIESTERASE"/>
    <property type="match status" value="1"/>
</dbReference>
<dbReference type="HAMAP" id="MF_01940">
    <property type="entry name" value="RNA_CPDase"/>
    <property type="match status" value="1"/>
</dbReference>
<comment type="catalytic activity">
    <reaction evidence="2">
        <text>a 3'-end 2',3'-cyclophospho-ribonucleotide-RNA + H2O = a 3'-end 2'-phospho-ribonucleotide-RNA + H(+)</text>
        <dbReference type="Rhea" id="RHEA:11828"/>
        <dbReference type="Rhea" id="RHEA-COMP:10464"/>
        <dbReference type="Rhea" id="RHEA-COMP:17353"/>
        <dbReference type="ChEBI" id="CHEBI:15377"/>
        <dbReference type="ChEBI" id="CHEBI:15378"/>
        <dbReference type="ChEBI" id="CHEBI:83064"/>
        <dbReference type="ChEBI" id="CHEBI:173113"/>
        <dbReference type="EC" id="3.1.4.58"/>
    </reaction>
</comment>
<keyword evidence="5" id="KW-1185">Reference proteome</keyword>
<dbReference type="InterPro" id="IPR004175">
    <property type="entry name" value="RNA_CPDase"/>
</dbReference>
<dbReference type="GO" id="GO:0008664">
    <property type="term" value="F:RNA 2',3'-cyclic 3'-phosphodiesterase activity"/>
    <property type="evidence" value="ECO:0007669"/>
    <property type="project" value="UniProtKB-EC"/>
</dbReference>
<dbReference type="Gene3D" id="3.90.1140.10">
    <property type="entry name" value="Cyclic phosphodiesterase"/>
    <property type="match status" value="1"/>
</dbReference>
<dbReference type="InterPro" id="IPR014051">
    <property type="entry name" value="Phosphoesterase_HXTX"/>
</dbReference>
<feature type="active site" description="Proton acceptor" evidence="2">
    <location>
        <position position="134"/>
    </location>
</feature>
<dbReference type="NCBIfam" id="TIGR02258">
    <property type="entry name" value="2_5_ligase"/>
    <property type="match status" value="1"/>
</dbReference>
<organism evidence="4 5">
    <name type="scientific">Methanospirillum lacunae</name>
    <dbReference type="NCBI Taxonomy" id="668570"/>
    <lineage>
        <taxon>Archaea</taxon>
        <taxon>Methanobacteriati</taxon>
        <taxon>Methanobacteriota</taxon>
        <taxon>Stenosarchaea group</taxon>
        <taxon>Methanomicrobia</taxon>
        <taxon>Methanomicrobiales</taxon>
        <taxon>Methanospirillaceae</taxon>
        <taxon>Methanospirillum</taxon>
    </lineage>
</organism>
<dbReference type="SUPFAM" id="SSF55144">
    <property type="entry name" value="LigT-like"/>
    <property type="match status" value="1"/>
</dbReference>
<evidence type="ECO:0000256" key="2">
    <source>
        <dbReference type="HAMAP-Rule" id="MF_01940"/>
    </source>
</evidence>